<comment type="subcellular location">
    <subcellularLocation>
        <location evidence="1">Membrane</location>
        <topology evidence="1">Multi-pass membrane protein</topology>
    </subcellularLocation>
</comment>
<keyword evidence="8" id="KW-1185">Reference proteome</keyword>
<dbReference type="InterPro" id="IPR036259">
    <property type="entry name" value="MFS_trans_sf"/>
</dbReference>
<dbReference type="GO" id="GO:0005886">
    <property type="term" value="C:plasma membrane"/>
    <property type="evidence" value="ECO:0007669"/>
    <property type="project" value="TreeGrafter"/>
</dbReference>
<dbReference type="SUPFAM" id="SSF103473">
    <property type="entry name" value="MFS general substrate transporter"/>
    <property type="match status" value="1"/>
</dbReference>
<dbReference type="PROSITE" id="PS00216">
    <property type="entry name" value="SUGAR_TRANSPORT_1"/>
    <property type="match status" value="1"/>
</dbReference>
<dbReference type="InParanoid" id="G4NDP5"/>
<dbReference type="EMBL" id="CM001235">
    <property type="protein sequence ID" value="EHA48483.1"/>
    <property type="molecule type" value="Genomic_DNA"/>
</dbReference>
<dbReference type="InterPro" id="IPR011701">
    <property type="entry name" value="MFS"/>
</dbReference>
<reference evidence="7 8" key="1">
    <citation type="journal article" date="2005" name="Nature">
        <title>The genome sequence of the rice blast fungus Magnaporthe grisea.</title>
        <authorList>
            <person name="Dean R.A."/>
            <person name="Talbot N.J."/>
            <person name="Ebbole D.J."/>
            <person name="Farman M.L."/>
            <person name="Mitchell T.K."/>
            <person name="Orbach M.J."/>
            <person name="Thon M."/>
            <person name="Kulkarni R."/>
            <person name="Xu J.R."/>
            <person name="Pan H."/>
            <person name="Read N.D."/>
            <person name="Lee Y.H."/>
            <person name="Carbone I."/>
            <person name="Brown D."/>
            <person name="Oh Y.Y."/>
            <person name="Donofrio N."/>
            <person name="Jeong J.S."/>
            <person name="Soanes D.M."/>
            <person name="Djonovic S."/>
            <person name="Kolomiets E."/>
            <person name="Rehmeyer C."/>
            <person name="Li W."/>
            <person name="Harding M."/>
            <person name="Kim S."/>
            <person name="Lebrun M.H."/>
            <person name="Bohnert H."/>
            <person name="Coughlan S."/>
            <person name="Butler J."/>
            <person name="Calvo S."/>
            <person name="Ma L.J."/>
            <person name="Nicol R."/>
            <person name="Purcell S."/>
            <person name="Nusbaum C."/>
            <person name="Galagan J.E."/>
            <person name="Birren B.W."/>
        </authorList>
    </citation>
    <scope>NUCLEOTIDE SEQUENCE [LARGE SCALE GENOMIC DNA]</scope>
    <source>
        <strain evidence="8">70-15 / ATCC MYA-4617 / FGSC 8958</strain>
    </source>
</reference>
<keyword evidence="5" id="KW-0472">Membrane</keyword>
<accession>G4NDP5</accession>
<dbReference type="PANTHER" id="PTHR23502:SF51">
    <property type="entry name" value="QUINIDINE RESISTANCE PROTEIN 1-RELATED"/>
    <property type="match status" value="1"/>
</dbReference>
<dbReference type="Pfam" id="PF07690">
    <property type="entry name" value="MFS_1"/>
    <property type="match status" value="1"/>
</dbReference>
<evidence type="ECO:0000313" key="7">
    <source>
        <dbReference type="EMBL" id="EHA48483.1"/>
    </source>
</evidence>
<dbReference type="InterPro" id="IPR020846">
    <property type="entry name" value="MFS_dom"/>
</dbReference>
<proteinExistence type="predicted"/>
<dbReference type="PANTHER" id="PTHR23502">
    <property type="entry name" value="MAJOR FACILITATOR SUPERFAMILY"/>
    <property type="match status" value="1"/>
</dbReference>
<evidence type="ECO:0000256" key="3">
    <source>
        <dbReference type="ARBA" id="ARBA00022692"/>
    </source>
</evidence>
<gene>
    <name evidence="7" type="ORF">MGG_00897</name>
</gene>
<dbReference type="GO" id="GO:0140115">
    <property type="term" value="P:export across plasma membrane"/>
    <property type="evidence" value="ECO:0007669"/>
    <property type="project" value="UniProtKB-ARBA"/>
</dbReference>
<dbReference type="InterPro" id="IPR005829">
    <property type="entry name" value="Sugar_transporter_CS"/>
</dbReference>
<dbReference type="eggNOG" id="KOG0255">
    <property type="taxonomic scope" value="Eukaryota"/>
</dbReference>
<dbReference type="RefSeq" id="XP_003718067.1">
    <property type="nucleotide sequence ID" value="XM_003718019.1"/>
</dbReference>
<feature type="domain" description="Major facilitator superfamily (MFS) profile" evidence="6">
    <location>
        <begin position="1"/>
        <end position="148"/>
    </location>
</feature>
<evidence type="ECO:0000313" key="8">
    <source>
        <dbReference type="Proteomes" id="UP000009058"/>
    </source>
</evidence>
<keyword evidence="3" id="KW-0812">Transmembrane</keyword>
<protein>
    <recommendedName>
        <fullName evidence="6">Major facilitator superfamily (MFS) profile domain-containing protein</fullName>
    </recommendedName>
</protein>
<evidence type="ECO:0000256" key="2">
    <source>
        <dbReference type="ARBA" id="ARBA00022448"/>
    </source>
</evidence>
<evidence type="ECO:0000259" key="6">
    <source>
        <dbReference type="PROSITE" id="PS50850"/>
    </source>
</evidence>
<keyword evidence="2" id="KW-0813">Transport</keyword>
<dbReference type="OrthoDB" id="440553at2759"/>
<dbReference type="Gene3D" id="1.20.1720.10">
    <property type="entry name" value="Multidrug resistance protein D"/>
    <property type="match status" value="1"/>
</dbReference>
<name>G4NDP5_PYRO7</name>
<dbReference type="KEGG" id="mgr:MGG_00897"/>
<sequence>MHTEKAQTPPSGERPPSPDTYLFGLYADQEALHNGHGGHTPPPFSTLSSFIYFPALTQLAESLSVSIDAINLTITSYMAVATVAPTLLGDAVDVLGRRPACVFSLSLYVVTNLATALSRSYVTVLVLRLFQAFAISGPILTFDLPHHN</sequence>
<dbReference type="GO" id="GO:0022857">
    <property type="term" value="F:transmembrane transporter activity"/>
    <property type="evidence" value="ECO:0007669"/>
    <property type="project" value="InterPro"/>
</dbReference>
<organism evidence="7 8">
    <name type="scientific">Pyricularia oryzae (strain 70-15 / ATCC MYA-4617 / FGSC 8958)</name>
    <name type="common">Rice blast fungus</name>
    <name type="synonym">Magnaporthe oryzae</name>
    <dbReference type="NCBI Taxonomy" id="242507"/>
    <lineage>
        <taxon>Eukaryota</taxon>
        <taxon>Fungi</taxon>
        <taxon>Dikarya</taxon>
        <taxon>Ascomycota</taxon>
        <taxon>Pezizomycotina</taxon>
        <taxon>Sordariomycetes</taxon>
        <taxon>Sordariomycetidae</taxon>
        <taxon>Magnaporthales</taxon>
        <taxon>Pyriculariaceae</taxon>
        <taxon>Pyricularia</taxon>
    </lineage>
</organism>
<dbReference type="HOGENOM" id="CLU_1759181_0_0_1"/>
<evidence type="ECO:0000256" key="1">
    <source>
        <dbReference type="ARBA" id="ARBA00004141"/>
    </source>
</evidence>
<keyword evidence="4" id="KW-1133">Transmembrane helix</keyword>
<evidence type="ECO:0000256" key="5">
    <source>
        <dbReference type="ARBA" id="ARBA00023136"/>
    </source>
</evidence>
<dbReference type="GeneID" id="2674509"/>
<dbReference type="Proteomes" id="UP000009058">
    <property type="component" value="Chromosome 5"/>
</dbReference>
<dbReference type="PROSITE" id="PS50850">
    <property type="entry name" value="MFS"/>
    <property type="match status" value="1"/>
</dbReference>
<evidence type="ECO:0000256" key="4">
    <source>
        <dbReference type="ARBA" id="ARBA00022989"/>
    </source>
</evidence>
<dbReference type="SMR" id="G4NDP5"/>
<dbReference type="AlphaFoldDB" id="G4NDP5"/>
<dbReference type="VEuPathDB" id="FungiDB:MGG_00897"/>
<reference key="2">
    <citation type="submission" date="2011-05" db="EMBL/GenBank/DDBJ databases">
        <title>The Genome Sequence of Magnaporthe oryzae 70-15.</title>
        <authorList>
            <consortium name="The Broad Institute Genome Sequencing Platform"/>
            <person name="Ma L.-J."/>
            <person name="Dead R."/>
            <person name="Young S.K."/>
            <person name="Zeng Q."/>
            <person name="Gargeya S."/>
            <person name="Fitzgerald M."/>
            <person name="Haas B."/>
            <person name="Abouelleil A."/>
            <person name="Alvarado L."/>
            <person name="Arachchi H.M."/>
            <person name="Berlin A."/>
            <person name="Brown A."/>
            <person name="Chapman S.B."/>
            <person name="Chen Z."/>
            <person name="Dunbar C."/>
            <person name="Freedman E."/>
            <person name="Gearin G."/>
            <person name="Gellesch M."/>
            <person name="Goldberg J."/>
            <person name="Griggs A."/>
            <person name="Gujja S."/>
            <person name="Heiman D."/>
            <person name="Howarth C."/>
            <person name="Larson L."/>
            <person name="Lui A."/>
            <person name="MacDonald P.J.P."/>
            <person name="Mehta T."/>
            <person name="Montmayeur A."/>
            <person name="Murphy C."/>
            <person name="Neiman D."/>
            <person name="Pearson M."/>
            <person name="Priest M."/>
            <person name="Roberts A."/>
            <person name="Saif S."/>
            <person name="Shea T."/>
            <person name="Shenoy N."/>
            <person name="Sisk P."/>
            <person name="Stolte C."/>
            <person name="Sykes S."/>
            <person name="Yandava C."/>
            <person name="Wortman J."/>
            <person name="Nusbaum C."/>
            <person name="Birren B."/>
        </authorList>
    </citation>
    <scope>NUCLEOTIDE SEQUENCE</scope>
    <source>
        <strain>70-15</strain>
    </source>
</reference>
<dbReference type="GO" id="GO:0042908">
    <property type="term" value="P:xenobiotic transport"/>
    <property type="evidence" value="ECO:0007669"/>
    <property type="project" value="UniProtKB-ARBA"/>
</dbReference>